<gene>
    <name evidence="2" type="ORF">TELCIR_22941</name>
</gene>
<reference evidence="2 3" key="1">
    <citation type="submission" date="2015-09" db="EMBL/GenBank/DDBJ databases">
        <title>Draft genome of the parasitic nematode Teladorsagia circumcincta isolate WARC Sus (inbred).</title>
        <authorList>
            <person name="Mitreva M."/>
        </authorList>
    </citation>
    <scope>NUCLEOTIDE SEQUENCE [LARGE SCALE GENOMIC DNA]</scope>
    <source>
        <strain evidence="2 3">S</strain>
    </source>
</reference>
<evidence type="ECO:0000313" key="2">
    <source>
        <dbReference type="EMBL" id="PIO55671.1"/>
    </source>
</evidence>
<proteinExistence type="predicted"/>
<dbReference type="Pfam" id="PF13424">
    <property type="entry name" value="TPR_12"/>
    <property type="match status" value="1"/>
</dbReference>
<evidence type="ECO:0000256" key="1">
    <source>
        <dbReference type="PROSITE-ProRule" id="PRU00339"/>
    </source>
</evidence>
<name>A0A2G9TCH7_TELCI</name>
<dbReference type="EMBL" id="KZ384793">
    <property type="protein sequence ID" value="PIO55671.1"/>
    <property type="molecule type" value="Genomic_DNA"/>
</dbReference>
<keyword evidence="1" id="KW-0802">TPR repeat</keyword>
<dbReference type="Proteomes" id="UP000230423">
    <property type="component" value="Unassembled WGS sequence"/>
</dbReference>
<sequence length="87" mass="10292">ISRVLIFFRRDDEPSRRAAYFEEHKYDECIEVCKKAVDIGREQRADFKLIAKAMARAGNAYSKKEDWKEALNWYEKSVSEFRDPVGL</sequence>
<accession>A0A2G9TCH7</accession>
<dbReference type="Gene3D" id="1.25.40.10">
    <property type="entry name" value="Tetratricopeptide repeat domain"/>
    <property type="match status" value="1"/>
</dbReference>
<dbReference type="InterPro" id="IPR019734">
    <property type="entry name" value="TPR_rpt"/>
</dbReference>
<dbReference type="InterPro" id="IPR011990">
    <property type="entry name" value="TPR-like_helical_dom_sf"/>
</dbReference>
<protein>
    <submittedName>
        <fullName evidence="2">Tetratricopeptide repeat protein</fullName>
    </submittedName>
</protein>
<dbReference type="OrthoDB" id="2423701at2759"/>
<dbReference type="AlphaFoldDB" id="A0A2G9TCH7"/>
<keyword evidence="3" id="KW-1185">Reference proteome</keyword>
<organism evidence="2 3">
    <name type="scientific">Teladorsagia circumcincta</name>
    <name type="common">Brown stomach worm</name>
    <name type="synonym">Ostertagia circumcincta</name>
    <dbReference type="NCBI Taxonomy" id="45464"/>
    <lineage>
        <taxon>Eukaryota</taxon>
        <taxon>Metazoa</taxon>
        <taxon>Ecdysozoa</taxon>
        <taxon>Nematoda</taxon>
        <taxon>Chromadorea</taxon>
        <taxon>Rhabditida</taxon>
        <taxon>Rhabditina</taxon>
        <taxon>Rhabditomorpha</taxon>
        <taxon>Strongyloidea</taxon>
        <taxon>Trichostrongylidae</taxon>
        <taxon>Teladorsagia</taxon>
    </lineage>
</organism>
<feature type="repeat" description="TPR" evidence="1">
    <location>
        <begin position="51"/>
        <end position="84"/>
    </location>
</feature>
<evidence type="ECO:0000313" key="3">
    <source>
        <dbReference type="Proteomes" id="UP000230423"/>
    </source>
</evidence>
<dbReference type="SUPFAM" id="SSF48452">
    <property type="entry name" value="TPR-like"/>
    <property type="match status" value="1"/>
</dbReference>
<dbReference type="PROSITE" id="PS50005">
    <property type="entry name" value="TPR"/>
    <property type="match status" value="1"/>
</dbReference>
<feature type="non-terminal residue" evidence="2">
    <location>
        <position position="1"/>
    </location>
</feature>